<dbReference type="PANTHER" id="PTHR36069">
    <property type="entry name" value="EXPRESSED PROTEIN-RELATED"/>
    <property type="match status" value="1"/>
</dbReference>
<feature type="region of interest" description="Disordered" evidence="1">
    <location>
        <begin position="164"/>
        <end position="209"/>
    </location>
</feature>
<dbReference type="EMBL" id="BQKI01000002">
    <property type="protein sequence ID" value="GJM87671.1"/>
    <property type="molecule type" value="Genomic_DNA"/>
</dbReference>
<dbReference type="AlphaFoldDB" id="A0AAV5BNX2"/>
<evidence type="ECO:0000313" key="2">
    <source>
        <dbReference type="EMBL" id="GJM87671.1"/>
    </source>
</evidence>
<protein>
    <recommendedName>
        <fullName evidence="4">FAS1 domain-containing protein</fullName>
    </recommendedName>
</protein>
<comment type="caution">
    <text evidence="2">The sequence shown here is derived from an EMBL/GenBank/DDBJ whole genome shotgun (WGS) entry which is preliminary data.</text>
</comment>
<dbReference type="Proteomes" id="UP001054889">
    <property type="component" value="Unassembled WGS sequence"/>
</dbReference>
<evidence type="ECO:0000313" key="3">
    <source>
        <dbReference type="Proteomes" id="UP001054889"/>
    </source>
</evidence>
<feature type="compositionally biased region" description="Polar residues" evidence="1">
    <location>
        <begin position="177"/>
        <end position="198"/>
    </location>
</feature>
<dbReference type="InterPro" id="IPR053339">
    <property type="entry name" value="FAS1_domain_protein"/>
</dbReference>
<proteinExistence type="predicted"/>
<gene>
    <name evidence="2" type="primary">ga03649</name>
    <name evidence="2" type="ORF">PR202_ga03649</name>
</gene>
<reference evidence="2" key="2">
    <citation type="submission" date="2021-12" db="EMBL/GenBank/DDBJ databases">
        <title>Resequencing data analysis of finger millet.</title>
        <authorList>
            <person name="Hatakeyama M."/>
            <person name="Aluri S."/>
            <person name="Balachadran M.T."/>
            <person name="Sivarajan S.R."/>
            <person name="Poveda L."/>
            <person name="Shimizu-Inatsugi R."/>
            <person name="Schlapbach R."/>
            <person name="Sreeman S.M."/>
            <person name="Shimizu K.K."/>
        </authorList>
    </citation>
    <scope>NUCLEOTIDE SEQUENCE</scope>
</reference>
<accession>A0AAV5BNX2</accession>
<keyword evidence="3" id="KW-1185">Reference proteome</keyword>
<evidence type="ECO:0008006" key="4">
    <source>
        <dbReference type="Google" id="ProtNLM"/>
    </source>
</evidence>
<organism evidence="2 3">
    <name type="scientific">Eleusine coracana subsp. coracana</name>
    <dbReference type="NCBI Taxonomy" id="191504"/>
    <lineage>
        <taxon>Eukaryota</taxon>
        <taxon>Viridiplantae</taxon>
        <taxon>Streptophyta</taxon>
        <taxon>Embryophyta</taxon>
        <taxon>Tracheophyta</taxon>
        <taxon>Spermatophyta</taxon>
        <taxon>Magnoliopsida</taxon>
        <taxon>Liliopsida</taxon>
        <taxon>Poales</taxon>
        <taxon>Poaceae</taxon>
        <taxon>PACMAD clade</taxon>
        <taxon>Chloridoideae</taxon>
        <taxon>Cynodonteae</taxon>
        <taxon>Eleusininae</taxon>
        <taxon>Eleusine</taxon>
    </lineage>
</organism>
<dbReference type="PANTHER" id="PTHR36069:SF1">
    <property type="entry name" value="EXPRESSED PROTEIN"/>
    <property type="match status" value="1"/>
</dbReference>
<reference evidence="2" key="1">
    <citation type="journal article" date="2018" name="DNA Res.">
        <title>Multiple hybrid de novo genome assembly of finger millet, an orphan allotetraploid crop.</title>
        <authorList>
            <person name="Hatakeyama M."/>
            <person name="Aluri S."/>
            <person name="Balachadran M.T."/>
            <person name="Sivarajan S.R."/>
            <person name="Patrignani A."/>
            <person name="Gruter S."/>
            <person name="Poveda L."/>
            <person name="Shimizu-Inatsugi R."/>
            <person name="Baeten J."/>
            <person name="Francoijs K.J."/>
            <person name="Nataraja K.N."/>
            <person name="Reddy Y.A.N."/>
            <person name="Phadnis S."/>
            <person name="Ravikumar R.L."/>
            <person name="Schlapbach R."/>
            <person name="Sreeman S.M."/>
            <person name="Shimizu K.K."/>
        </authorList>
    </citation>
    <scope>NUCLEOTIDE SEQUENCE</scope>
</reference>
<evidence type="ECO:0000256" key="1">
    <source>
        <dbReference type="SAM" id="MobiDB-lite"/>
    </source>
</evidence>
<name>A0AAV5BNX2_ELECO</name>
<sequence>MSASNTIASTPSSQAASSDIATHSCRKCMQRARYFTFVMLIRMVQHKIPHNTTFLMPNDRLMSTTLIPQSQVLDFLSRHSISAPLMFGDLIRLPNGTLVPTHHSSEMITVTNSGHQKLYFNDVELTSPDLCHLEASFRCHGINGVIRPAATRRGKGATCSRYVAPTSAPPETPSAANQSMGTSPLPSPNTGYASNPAQQPAAESPQSSHFCSPNWNDLYNLDDSIDVFHFLIQDP</sequence>